<proteinExistence type="predicted"/>
<evidence type="ECO:0000256" key="1">
    <source>
        <dbReference type="ARBA" id="ARBA00001936"/>
    </source>
</evidence>
<keyword evidence="4" id="KW-0378">Hydrolase</keyword>
<evidence type="ECO:0000256" key="6">
    <source>
        <dbReference type="ARBA" id="ARBA00023211"/>
    </source>
</evidence>
<feature type="domain" description="Nudix hydrolase" evidence="7">
    <location>
        <begin position="34"/>
        <end position="231"/>
    </location>
</feature>
<evidence type="ECO:0000259" key="7">
    <source>
        <dbReference type="PROSITE" id="PS51462"/>
    </source>
</evidence>
<evidence type="ECO:0000313" key="9">
    <source>
        <dbReference type="Proteomes" id="UP000537592"/>
    </source>
</evidence>
<evidence type="ECO:0000313" key="8">
    <source>
        <dbReference type="EMBL" id="MBB3808106.1"/>
    </source>
</evidence>
<dbReference type="CDD" id="cd18870">
    <property type="entry name" value="NUDIX_AcylCoAdiphos_Nudt19"/>
    <property type="match status" value="1"/>
</dbReference>
<organism evidence="8 9">
    <name type="scientific">Pseudochelatococcus contaminans</name>
    <dbReference type="NCBI Taxonomy" id="1538103"/>
    <lineage>
        <taxon>Bacteria</taxon>
        <taxon>Pseudomonadati</taxon>
        <taxon>Pseudomonadota</taxon>
        <taxon>Alphaproteobacteria</taxon>
        <taxon>Hyphomicrobiales</taxon>
        <taxon>Chelatococcaceae</taxon>
        <taxon>Pseudochelatococcus</taxon>
    </lineage>
</organism>
<dbReference type="PANTHER" id="PTHR12318:SF0">
    <property type="entry name" value="ACYL-COENZYME A DIPHOSPHATASE NUDT19"/>
    <property type="match status" value="1"/>
</dbReference>
<evidence type="ECO:0000256" key="5">
    <source>
        <dbReference type="ARBA" id="ARBA00022842"/>
    </source>
</evidence>
<comment type="cofactor">
    <cofactor evidence="2">
        <name>Mg(2+)</name>
        <dbReference type="ChEBI" id="CHEBI:18420"/>
    </cofactor>
</comment>
<dbReference type="PANTHER" id="PTHR12318">
    <property type="entry name" value="TESTOSTERONE-REGULATED PROTEIN RP2"/>
    <property type="match status" value="1"/>
</dbReference>
<dbReference type="GO" id="GO:0046872">
    <property type="term" value="F:metal ion binding"/>
    <property type="evidence" value="ECO:0007669"/>
    <property type="project" value="UniProtKB-KW"/>
</dbReference>
<keyword evidence="9" id="KW-1185">Reference proteome</keyword>
<dbReference type="SUPFAM" id="SSF55811">
    <property type="entry name" value="Nudix"/>
    <property type="match status" value="1"/>
</dbReference>
<evidence type="ECO:0000256" key="2">
    <source>
        <dbReference type="ARBA" id="ARBA00001946"/>
    </source>
</evidence>
<name>A0A7W5Z157_9HYPH</name>
<dbReference type="PROSITE" id="PS51462">
    <property type="entry name" value="NUDIX"/>
    <property type="match status" value="1"/>
</dbReference>
<evidence type="ECO:0000256" key="3">
    <source>
        <dbReference type="ARBA" id="ARBA00022723"/>
    </source>
</evidence>
<dbReference type="InterPro" id="IPR000086">
    <property type="entry name" value="NUDIX_hydrolase_dom"/>
</dbReference>
<accession>A0A7W5Z157</accession>
<comment type="cofactor">
    <cofactor evidence="1">
        <name>Mn(2+)</name>
        <dbReference type="ChEBI" id="CHEBI:29035"/>
    </cofactor>
</comment>
<keyword evidence="5" id="KW-0460">Magnesium</keyword>
<dbReference type="AlphaFoldDB" id="A0A7W5Z157"/>
<protein>
    <submittedName>
        <fullName evidence="8">8-oxo-dGTP pyrophosphatase MutT (NUDIX family)</fullName>
    </submittedName>
</protein>
<dbReference type="InterPro" id="IPR039121">
    <property type="entry name" value="NUDT19"/>
</dbReference>
<dbReference type="InterPro" id="IPR015797">
    <property type="entry name" value="NUDIX_hydrolase-like_dom_sf"/>
</dbReference>
<reference evidence="8 9" key="1">
    <citation type="submission" date="2020-08" db="EMBL/GenBank/DDBJ databases">
        <title>Genomic Encyclopedia of Type Strains, Phase IV (KMG-IV): sequencing the most valuable type-strain genomes for metagenomic binning, comparative biology and taxonomic classification.</title>
        <authorList>
            <person name="Goeker M."/>
        </authorList>
    </citation>
    <scope>NUCLEOTIDE SEQUENCE [LARGE SCALE GENOMIC DNA]</scope>
    <source>
        <strain evidence="8 9">DSM 28760</strain>
    </source>
</reference>
<evidence type="ECO:0000256" key="4">
    <source>
        <dbReference type="ARBA" id="ARBA00022801"/>
    </source>
</evidence>
<dbReference type="Proteomes" id="UP000537592">
    <property type="component" value="Unassembled WGS sequence"/>
</dbReference>
<keyword evidence="3" id="KW-0479">Metal-binding</keyword>
<dbReference type="EMBL" id="JACICC010000001">
    <property type="protein sequence ID" value="MBB3808106.1"/>
    <property type="molecule type" value="Genomic_DNA"/>
</dbReference>
<keyword evidence="6" id="KW-0464">Manganese</keyword>
<gene>
    <name evidence="8" type="ORF">FHS81_000160</name>
</gene>
<dbReference type="GO" id="GO:0016818">
    <property type="term" value="F:hydrolase activity, acting on acid anhydrides, in phosphorus-containing anhydrides"/>
    <property type="evidence" value="ECO:0007669"/>
    <property type="project" value="InterPro"/>
</dbReference>
<sequence length="253" mass="27064">MTSGDICNGDIRIGDVQADATDAEATETAAAAIEPRDAASLIILDQTPKGIYMLMGKRHEGHVFMPGAYVFPGGRVEACDSEMVVAGMLHPAAEHKLMQHVADPSPFGARALALAAIRETFEETGHLVGSTDYGAPEETPPGWEAFAEHGVFPELDMLHFIARAITPPHYPRRFDARFFVVDASAIVHTVPGAVERDGELVELAWVAVDKAADINTPLITRIVAAELSARLAAGFIQEAPVPFYHGDKVAGTL</sequence>
<comment type="caution">
    <text evidence="8">The sequence shown here is derived from an EMBL/GenBank/DDBJ whole genome shotgun (WGS) entry which is preliminary data.</text>
</comment>
<dbReference type="Gene3D" id="3.90.79.10">
    <property type="entry name" value="Nucleoside Triphosphate Pyrophosphohydrolase"/>
    <property type="match status" value="1"/>
</dbReference>
<dbReference type="RefSeq" id="WP_183750145.1">
    <property type="nucleotide sequence ID" value="NZ_JACICC010000001.1"/>
</dbReference>